<protein>
    <submittedName>
        <fullName evidence="3">Uncharacterized protein</fullName>
    </submittedName>
</protein>
<dbReference type="AlphaFoldDB" id="A0AAV8ZHZ4"/>
<reference evidence="3" key="1">
    <citation type="journal article" date="2023" name="Insect Mol. Biol.">
        <title>Genome sequencing provides insights into the evolution of gene families encoding plant cell wall-degrading enzymes in longhorned beetles.</title>
        <authorList>
            <person name="Shin N.R."/>
            <person name="Okamura Y."/>
            <person name="Kirsch R."/>
            <person name="Pauchet Y."/>
        </authorList>
    </citation>
    <scope>NUCLEOTIDE SEQUENCE</scope>
    <source>
        <strain evidence="3">RBIC_L_NR</strain>
    </source>
</reference>
<evidence type="ECO:0000256" key="1">
    <source>
        <dbReference type="SAM" id="MobiDB-lite"/>
    </source>
</evidence>
<sequence length="229" mass="24360">MKTTVFFVLLGISATFAGVKKTTKRGVLGGSVGISAESLDVHHGHSDAIAHDAPLPLAPLDNAIDGHGAAVIEHASVGASLGHSAVEGGVGFEGGIGFGGGIGIGATIGHIELGRVIKQHVHVVNRVGIPVPQPYPVQVERQVPVKVPHHVDVPVDRPYPVHVRVNVPVKIYKDVPVPIEKPVPVQVKQHIRIPIEVPYKIHEEDEEIYIGGESTDDEGWENSDDEDEI</sequence>
<gene>
    <name evidence="3" type="ORF">NQ314_005641</name>
</gene>
<feature type="chain" id="PRO_5043989914" evidence="2">
    <location>
        <begin position="18"/>
        <end position="229"/>
    </location>
</feature>
<evidence type="ECO:0000256" key="2">
    <source>
        <dbReference type="SAM" id="SignalP"/>
    </source>
</evidence>
<evidence type="ECO:0000313" key="3">
    <source>
        <dbReference type="EMBL" id="KAJ8963001.1"/>
    </source>
</evidence>
<comment type="caution">
    <text evidence="3">The sequence shown here is derived from an EMBL/GenBank/DDBJ whole genome shotgun (WGS) entry which is preliminary data.</text>
</comment>
<dbReference type="Proteomes" id="UP001162156">
    <property type="component" value="Unassembled WGS sequence"/>
</dbReference>
<feature type="signal peptide" evidence="2">
    <location>
        <begin position="1"/>
        <end position="17"/>
    </location>
</feature>
<organism evidence="3 4">
    <name type="scientific">Rhamnusium bicolor</name>
    <dbReference type="NCBI Taxonomy" id="1586634"/>
    <lineage>
        <taxon>Eukaryota</taxon>
        <taxon>Metazoa</taxon>
        <taxon>Ecdysozoa</taxon>
        <taxon>Arthropoda</taxon>
        <taxon>Hexapoda</taxon>
        <taxon>Insecta</taxon>
        <taxon>Pterygota</taxon>
        <taxon>Neoptera</taxon>
        <taxon>Endopterygota</taxon>
        <taxon>Coleoptera</taxon>
        <taxon>Polyphaga</taxon>
        <taxon>Cucujiformia</taxon>
        <taxon>Chrysomeloidea</taxon>
        <taxon>Cerambycidae</taxon>
        <taxon>Lepturinae</taxon>
        <taxon>Rhagiini</taxon>
        <taxon>Rhamnusium</taxon>
    </lineage>
</organism>
<accession>A0AAV8ZHZ4</accession>
<keyword evidence="2" id="KW-0732">Signal</keyword>
<feature type="region of interest" description="Disordered" evidence="1">
    <location>
        <begin position="207"/>
        <end position="229"/>
    </location>
</feature>
<name>A0AAV8ZHZ4_9CUCU</name>
<keyword evidence="4" id="KW-1185">Reference proteome</keyword>
<proteinExistence type="predicted"/>
<dbReference type="EMBL" id="JANEYF010001571">
    <property type="protein sequence ID" value="KAJ8963001.1"/>
    <property type="molecule type" value="Genomic_DNA"/>
</dbReference>
<evidence type="ECO:0000313" key="4">
    <source>
        <dbReference type="Proteomes" id="UP001162156"/>
    </source>
</evidence>